<dbReference type="AlphaFoldDB" id="A0A1H8SL90"/>
<evidence type="ECO:0000256" key="2">
    <source>
        <dbReference type="ARBA" id="ARBA00004766"/>
    </source>
</evidence>
<protein>
    <recommendedName>
        <fullName evidence="15">Aspartokinase</fullName>
        <ecNumber evidence="15">2.7.2.4</ecNumber>
    </recommendedName>
</protein>
<dbReference type="NCBIfam" id="TIGR00656">
    <property type="entry name" value="asp_kin_monofn"/>
    <property type="match status" value="1"/>
</dbReference>
<evidence type="ECO:0000256" key="9">
    <source>
        <dbReference type="ARBA" id="ARBA00022777"/>
    </source>
</evidence>
<dbReference type="Pfam" id="PF00696">
    <property type="entry name" value="AA_kinase"/>
    <property type="match status" value="1"/>
</dbReference>
<evidence type="ECO:0000256" key="14">
    <source>
        <dbReference type="PIRSR" id="PIRSR000726-1"/>
    </source>
</evidence>
<dbReference type="EMBL" id="FODY01000005">
    <property type="protein sequence ID" value="SEO79401.1"/>
    <property type="molecule type" value="Genomic_DNA"/>
</dbReference>
<comment type="pathway">
    <text evidence="4 16">Amino-acid biosynthesis; L-threonine biosynthesis; L-threonine from L-aspartate: step 1/5.</text>
</comment>
<feature type="binding site" evidence="14">
    <location>
        <begin position="214"/>
        <end position="215"/>
    </location>
    <ligand>
        <name>ATP</name>
        <dbReference type="ChEBI" id="CHEBI:30616"/>
    </ligand>
</feature>
<dbReference type="EC" id="2.7.2.4" evidence="15"/>
<comment type="pathway">
    <text evidence="3 16">Amino-acid biosynthesis; L-methionine biosynthesis via de novo pathway; L-homoserine from L-aspartate: step 1/3.</text>
</comment>
<evidence type="ECO:0000256" key="1">
    <source>
        <dbReference type="ARBA" id="ARBA00003121"/>
    </source>
</evidence>
<dbReference type="PROSITE" id="PS00324">
    <property type="entry name" value="ASPARTOKINASE"/>
    <property type="match status" value="1"/>
</dbReference>
<dbReference type="GO" id="GO:0005524">
    <property type="term" value="F:ATP binding"/>
    <property type="evidence" value="ECO:0007669"/>
    <property type="project" value="UniProtKB-KW"/>
</dbReference>
<proteinExistence type="inferred from homology"/>
<keyword evidence="12" id="KW-0457">Lysine biosynthesis</keyword>
<keyword evidence="8 14" id="KW-0547">Nucleotide-binding</keyword>
<comment type="function">
    <text evidence="1">Catalyzes the phosphorylation of the beta-carboxyl group of aspartic acid with ATP to yield 4-phospho-L-aspartate, which is involved in the branched biosynthetic pathway leading to the biosynthesis of amino acids threonine, isoleucine and methionine.</text>
</comment>
<dbReference type="Gene3D" id="3.40.1160.10">
    <property type="entry name" value="Acetylglutamate kinase-like"/>
    <property type="match status" value="1"/>
</dbReference>
<dbReference type="STRING" id="112903.SAMN04490178_105110"/>
<evidence type="ECO:0000256" key="7">
    <source>
        <dbReference type="ARBA" id="ARBA00022679"/>
    </source>
</evidence>
<dbReference type="UniPathway" id="UPA00050">
    <property type="reaction ID" value="UER00461"/>
</dbReference>
<keyword evidence="10 14" id="KW-0067">ATP-binding</keyword>
<dbReference type="InterPro" id="IPR045865">
    <property type="entry name" value="ACT-like_dom_sf"/>
</dbReference>
<evidence type="ECO:0000256" key="11">
    <source>
        <dbReference type="ARBA" id="ARBA00022915"/>
    </source>
</evidence>
<comment type="pathway">
    <text evidence="2 16">Amino-acid biosynthesis; L-lysine biosynthesis via DAP pathway; (S)-tetrahydrodipicolinate from L-aspartate: step 1/4.</text>
</comment>
<keyword evidence="7 15" id="KW-0808">Transferase</keyword>
<dbReference type="InterPro" id="IPR001341">
    <property type="entry name" value="Asp_kinase"/>
</dbReference>
<feature type="domain" description="Aspartate/glutamate/uridylate kinase" evidence="17">
    <location>
        <begin position="3"/>
        <end position="235"/>
    </location>
</feature>
<dbReference type="Proteomes" id="UP000198847">
    <property type="component" value="Unassembled WGS sequence"/>
</dbReference>
<dbReference type="InterPro" id="IPR018042">
    <property type="entry name" value="Aspartate_kinase_CS"/>
</dbReference>
<keyword evidence="9 15" id="KW-0418">Kinase</keyword>
<evidence type="ECO:0000256" key="8">
    <source>
        <dbReference type="ARBA" id="ARBA00022741"/>
    </source>
</evidence>
<comment type="similarity">
    <text evidence="5 15">Belongs to the aspartokinase family.</text>
</comment>
<gene>
    <name evidence="19" type="ORF">SAMN04490178_105110</name>
</gene>
<accession>A0A1H8SL90</accession>
<organism evidence="19 20">
    <name type="scientific">Propionispora vibrioides</name>
    <dbReference type="NCBI Taxonomy" id="112903"/>
    <lineage>
        <taxon>Bacteria</taxon>
        <taxon>Bacillati</taxon>
        <taxon>Bacillota</taxon>
        <taxon>Negativicutes</taxon>
        <taxon>Selenomonadales</taxon>
        <taxon>Sporomusaceae</taxon>
        <taxon>Propionispora</taxon>
    </lineage>
</organism>
<evidence type="ECO:0000256" key="13">
    <source>
        <dbReference type="ARBA" id="ARBA00047872"/>
    </source>
</evidence>
<dbReference type="PANTHER" id="PTHR21499:SF3">
    <property type="entry name" value="ASPARTOKINASE"/>
    <property type="match status" value="1"/>
</dbReference>
<dbReference type="Pfam" id="PF13840">
    <property type="entry name" value="ACT_7"/>
    <property type="match status" value="1"/>
</dbReference>
<reference evidence="19 20" key="1">
    <citation type="submission" date="2016-10" db="EMBL/GenBank/DDBJ databases">
        <authorList>
            <person name="de Groot N.N."/>
        </authorList>
    </citation>
    <scope>NUCLEOTIDE SEQUENCE [LARGE SCALE GENOMIC DNA]</scope>
    <source>
        <strain evidence="19 20">DSM 13305</strain>
    </source>
</reference>
<feature type="binding site" evidence="14">
    <location>
        <position position="189"/>
    </location>
    <ligand>
        <name>ATP</name>
        <dbReference type="ChEBI" id="CHEBI:30616"/>
    </ligand>
</feature>
<dbReference type="GO" id="GO:0005829">
    <property type="term" value="C:cytosol"/>
    <property type="evidence" value="ECO:0007669"/>
    <property type="project" value="TreeGrafter"/>
</dbReference>
<dbReference type="PANTHER" id="PTHR21499">
    <property type="entry name" value="ASPARTATE KINASE"/>
    <property type="match status" value="1"/>
</dbReference>
<feature type="domain" description="CASTOR ACT" evidence="18">
    <location>
        <begin position="338"/>
        <end position="400"/>
    </location>
</feature>
<sequence>MRIIVQKFGGTSVANEDVRKLVVGKVEKVRSQGYSPVVVVSAMGRKGENYATDTLIGLARTANKNIAARELDHMMYCGEMISAVIMAGTLQAAGMDAVMLTGGQAGIITDNHFGRARILKIEPSRIISLIKAGRIPVVCGFQGMTTEGEFTTLGRGGSDTTAAALGATLSAEMIEIYTDVDGIMTADPRMVKSAQILDCISYGEVCQLAHQGAKVIHPRAVEIAMQKNIPLIVKSTFSDEPGTLITNIGQDENGGTIVSDRIATGVTSLSNIAQIRVNIDAGAAHGSSFQVFKLMAESCISVDLINVHPGQIMFTVAGDAAERAVNRLREGGYQVAVTYDCAKVSVVGGGMREVPGVMASFVEALATNKISILQTVDSHTSISALVKREDVQAAVLALHEKFGLAG</sequence>
<evidence type="ECO:0000259" key="18">
    <source>
        <dbReference type="Pfam" id="PF13840"/>
    </source>
</evidence>
<dbReference type="InterPro" id="IPR005260">
    <property type="entry name" value="Asp_kin_monofn"/>
</dbReference>
<evidence type="ECO:0000256" key="6">
    <source>
        <dbReference type="ARBA" id="ARBA00022605"/>
    </source>
</evidence>
<dbReference type="GO" id="GO:0004072">
    <property type="term" value="F:aspartate kinase activity"/>
    <property type="evidence" value="ECO:0007669"/>
    <property type="project" value="UniProtKB-EC"/>
</dbReference>
<dbReference type="PIRSF" id="PIRSF000726">
    <property type="entry name" value="Asp_kin"/>
    <property type="match status" value="1"/>
</dbReference>
<feature type="binding site" evidence="14">
    <location>
        <position position="79"/>
    </location>
    <ligand>
        <name>substrate</name>
    </ligand>
</feature>
<evidence type="ECO:0000256" key="10">
    <source>
        <dbReference type="ARBA" id="ARBA00022840"/>
    </source>
</evidence>
<dbReference type="NCBIfam" id="NF006068">
    <property type="entry name" value="PRK08210.1"/>
    <property type="match status" value="1"/>
</dbReference>
<evidence type="ECO:0000256" key="16">
    <source>
        <dbReference type="RuleBase" id="RU004249"/>
    </source>
</evidence>
<dbReference type="OrthoDB" id="9799110at2"/>
<dbReference type="GO" id="GO:0009089">
    <property type="term" value="P:lysine biosynthetic process via diaminopimelate"/>
    <property type="evidence" value="ECO:0007669"/>
    <property type="project" value="UniProtKB-UniPathway"/>
</dbReference>
<dbReference type="Gene3D" id="3.30.70.260">
    <property type="match status" value="2"/>
</dbReference>
<keyword evidence="11" id="KW-0220">Diaminopimelate biosynthesis</keyword>
<dbReference type="UniPathway" id="UPA00034">
    <property type="reaction ID" value="UER00015"/>
</dbReference>
<dbReference type="GO" id="GO:0009090">
    <property type="term" value="P:homoserine biosynthetic process"/>
    <property type="evidence" value="ECO:0007669"/>
    <property type="project" value="TreeGrafter"/>
</dbReference>
<dbReference type="NCBIfam" id="TIGR00657">
    <property type="entry name" value="asp_kinases"/>
    <property type="match status" value="1"/>
</dbReference>
<feature type="binding site" evidence="14">
    <location>
        <begin position="178"/>
        <end position="179"/>
    </location>
    <ligand>
        <name>ATP</name>
        <dbReference type="ChEBI" id="CHEBI:30616"/>
    </ligand>
</feature>
<evidence type="ECO:0000313" key="19">
    <source>
        <dbReference type="EMBL" id="SEO79401.1"/>
    </source>
</evidence>
<dbReference type="FunFam" id="3.40.1160.10:FF:000002">
    <property type="entry name" value="Aspartokinase"/>
    <property type="match status" value="1"/>
</dbReference>
<keyword evidence="20" id="KW-1185">Reference proteome</keyword>
<feature type="binding site" evidence="14">
    <location>
        <begin position="7"/>
        <end position="10"/>
    </location>
    <ligand>
        <name>ATP</name>
        <dbReference type="ChEBI" id="CHEBI:30616"/>
    </ligand>
</feature>
<evidence type="ECO:0000313" key="20">
    <source>
        <dbReference type="Proteomes" id="UP000198847"/>
    </source>
</evidence>
<dbReference type="InterPro" id="IPR036393">
    <property type="entry name" value="AceGlu_kinase-like_sf"/>
</dbReference>
<dbReference type="InterPro" id="IPR027795">
    <property type="entry name" value="CASTOR_ACT_dom"/>
</dbReference>
<evidence type="ECO:0000256" key="4">
    <source>
        <dbReference type="ARBA" id="ARBA00005139"/>
    </source>
</evidence>
<keyword evidence="6 16" id="KW-0028">Amino-acid biosynthesis</keyword>
<dbReference type="GO" id="GO:0009088">
    <property type="term" value="P:threonine biosynthetic process"/>
    <property type="evidence" value="ECO:0007669"/>
    <property type="project" value="UniProtKB-UniPathway"/>
</dbReference>
<name>A0A1H8SL90_9FIRM</name>
<dbReference type="InterPro" id="IPR001048">
    <property type="entry name" value="Asp/Glu/Uridylate_kinase"/>
</dbReference>
<dbReference type="SUPFAM" id="SSF53633">
    <property type="entry name" value="Carbamate kinase-like"/>
    <property type="match status" value="1"/>
</dbReference>
<evidence type="ECO:0000256" key="12">
    <source>
        <dbReference type="ARBA" id="ARBA00023154"/>
    </source>
</evidence>
<dbReference type="UniPathway" id="UPA00051">
    <property type="reaction ID" value="UER00462"/>
</dbReference>
<evidence type="ECO:0000256" key="3">
    <source>
        <dbReference type="ARBA" id="ARBA00004986"/>
    </source>
</evidence>
<evidence type="ECO:0000256" key="5">
    <source>
        <dbReference type="ARBA" id="ARBA00010122"/>
    </source>
</evidence>
<evidence type="ECO:0000259" key="17">
    <source>
        <dbReference type="Pfam" id="PF00696"/>
    </source>
</evidence>
<evidence type="ECO:0000256" key="15">
    <source>
        <dbReference type="RuleBase" id="RU003448"/>
    </source>
</evidence>
<dbReference type="GO" id="GO:0019877">
    <property type="term" value="P:diaminopimelate biosynthetic process"/>
    <property type="evidence" value="ECO:0007669"/>
    <property type="project" value="UniProtKB-KW"/>
</dbReference>
<comment type="catalytic activity">
    <reaction evidence="13 15">
        <text>L-aspartate + ATP = 4-phospho-L-aspartate + ADP</text>
        <dbReference type="Rhea" id="RHEA:23776"/>
        <dbReference type="ChEBI" id="CHEBI:29991"/>
        <dbReference type="ChEBI" id="CHEBI:30616"/>
        <dbReference type="ChEBI" id="CHEBI:57535"/>
        <dbReference type="ChEBI" id="CHEBI:456216"/>
        <dbReference type="EC" id="2.7.2.4"/>
    </reaction>
</comment>
<dbReference type="RefSeq" id="WP_091744822.1">
    <property type="nucleotide sequence ID" value="NZ_FODY01000005.1"/>
</dbReference>
<feature type="binding site" evidence="14">
    <location>
        <position position="52"/>
    </location>
    <ligand>
        <name>substrate</name>
    </ligand>
</feature>
<dbReference type="SUPFAM" id="SSF55021">
    <property type="entry name" value="ACT-like"/>
    <property type="match status" value="2"/>
</dbReference>